<sequence length="195" mass="20957">MDPFRIIRECTDHRRGIVETTTNRGTNCVSLALFFFAHIDELAFPLDGTPASLTLPEYTAGLAIYATSIVFGARAPRLSPFHASVDGCIHTILSDPDLRALVPGHDARLVSIKIKSIMELPGNLGCARSLFHATDFTSLTGDIYVLSSCTDPAEDNPAHLAMALDVAMGALSLSRCPSDLWPTTGADRSKLGIIM</sequence>
<gene>
    <name evidence="1" type="ORF">DFH07DRAFT_1038267</name>
</gene>
<organism evidence="1 2">
    <name type="scientific">Mycena maculata</name>
    <dbReference type="NCBI Taxonomy" id="230809"/>
    <lineage>
        <taxon>Eukaryota</taxon>
        <taxon>Fungi</taxon>
        <taxon>Dikarya</taxon>
        <taxon>Basidiomycota</taxon>
        <taxon>Agaricomycotina</taxon>
        <taxon>Agaricomycetes</taxon>
        <taxon>Agaricomycetidae</taxon>
        <taxon>Agaricales</taxon>
        <taxon>Marasmiineae</taxon>
        <taxon>Mycenaceae</taxon>
        <taxon>Mycena</taxon>
    </lineage>
</organism>
<evidence type="ECO:0000313" key="1">
    <source>
        <dbReference type="EMBL" id="KAJ7746445.1"/>
    </source>
</evidence>
<name>A0AAD7IMC1_9AGAR</name>
<keyword evidence="2" id="KW-1185">Reference proteome</keyword>
<reference evidence="1" key="1">
    <citation type="submission" date="2023-03" db="EMBL/GenBank/DDBJ databases">
        <title>Massive genome expansion in bonnet fungi (Mycena s.s.) driven by repeated elements and novel gene families across ecological guilds.</title>
        <authorList>
            <consortium name="Lawrence Berkeley National Laboratory"/>
            <person name="Harder C.B."/>
            <person name="Miyauchi S."/>
            <person name="Viragh M."/>
            <person name="Kuo A."/>
            <person name="Thoen E."/>
            <person name="Andreopoulos B."/>
            <person name="Lu D."/>
            <person name="Skrede I."/>
            <person name="Drula E."/>
            <person name="Henrissat B."/>
            <person name="Morin E."/>
            <person name="Kohler A."/>
            <person name="Barry K."/>
            <person name="LaButti K."/>
            <person name="Morin E."/>
            <person name="Salamov A."/>
            <person name="Lipzen A."/>
            <person name="Mereny Z."/>
            <person name="Hegedus B."/>
            <person name="Baldrian P."/>
            <person name="Stursova M."/>
            <person name="Weitz H."/>
            <person name="Taylor A."/>
            <person name="Grigoriev I.V."/>
            <person name="Nagy L.G."/>
            <person name="Martin F."/>
            <person name="Kauserud H."/>
        </authorList>
    </citation>
    <scope>NUCLEOTIDE SEQUENCE</scope>
    <source>
        <strain evidence="1">CBHHK188m</strain>
    </source>
</reference>
<evidence type="ECO:0000313" key="2">
    <source>
        <dbReference type="Proteomes" id="UP001215280"/>
    </source>
</evidence>
<proteinExistence type="predicted"/>
<dbReference type="AlphaFoldDB" id="A0AAD7IMC1"/>
<dbReference type="EMBL" id="JARJLG010000098">
    <property type="protein sequence ID" value="KAJ7746445.1"/>
    <property type="molecule type" value="Genomic_DNA"/>
</dbReference>
<accession>A0AAD7IMC1</accession>
<protein>
    <submittedName>
        <fullName evidence="1">Uncharacterized protein</fullName>
    </submittedName>
</protein>
<dbReference type="Proteomes" id="UP001215280">
    <property type="component" value="Unassembled WGS sequence"/>
</dbReference>
<comment type="caution">
    <text evidence="1">The sequence shown here is derived from an EMBL/GenBank/DDBJ whole genome shotgun (WGS) entry which is preliminary data.</text>
</comment>